<dbReference type="InterPro" id="IPR006175">
    <property type="entry name" value="YjgF/YER057c/UK114"/>
</dbReference>
<dbReference type="PANTHER" id="PTHR43857">
    <property type="entry name" value="BLR7761 PROTEIN"/>
    <property type="match status" value="1"/>
</dbReference>
<reference evidence="1" key="1">
    <citation type="journal article" name="DNA Res.">
        <title>The physiological potential of anammox bacteria as revealed by their core genome structure.</title>
        <authorList>
            <person name="Okubo T."/>
            <person name="Toyoda A."/>
            <person name="Fukuhara K."/>
            <person name="Uchiyama I."/>
            <person name="Harigaya Y."/>
            <person name="Kuroiwa M."/>
            <person name="Suzuki T."/>
            <person name="Murakami Y."/>
            <person name="Suwa Y."/>
            <person name="Takami H."/>
        </authorList>
    </citation>
    <scope>NUCLEOTIDE SEQUENCE</scope>
    <source>
        <strain evidence="1">317325-2</strain>
    </source>
</reference>
<dbReference type="KEGG" id="npy:NPRO_20910"/>
<dbReference type="EMBL" id="AP021858">
    <property type="protein sequence ID" value="BBO24496.1"/>
    <property type="molecule type" value="Genomic_DNA"/>
</dbReference>
<gene>
    <name evidence="1" type="ORF">NPRO_20910</name>
</gene>
<name>A0A809S640_9BACT</name>
<dbReference type="SUPFAM" id="SSF55298">
    <property type="entry name" value="YjgF-like"/>
    <property type="match status" value="1"/>
</dbReference>
<protein>
    <submittedName>
        <fullName evidence="1">Enamine deaminase RidA</fullName>
    </submittedName>
</protein>
<dbReference type="Proteomes" id="UP000662873">
    <property type="component" value="Chromosome"/>
</dbReference>
<accession>A0A809S640</accession>
<sequence length="135" mass="14670">MGYERRLYHGPSPYEAVVGFARAVRVNDMVYVSGSAPIGEDGRVACPGDPYGQALRCIEIIRQALEGLGARLEDVVRTRIYIVDRLDYPAVCQAHAEAFGAIQPASTLIVVAKLLEEQWRLEIEAEAIVGSGAVP</sequence>
<evidence type="ECO:0000313" key="1">
    <source>
        <dbReference type="EMBL" id="BBO24496.1"/>
    </source>
</evidence>
<proteinExistence type="predicted"/>
<dbReference type="InterPro" id="IPR035959">
    <property type="entry name" value="RutC-like_sf"/>
</dbReference>
<dbReference type="CDD" id="cd06154">
    <property type="entry name" value="YjgF_YER057c_UK114_like_6"/>
    <property type="match status" value="1"/>
</dbReference>
<dbReference type="AlphaFoldDB" id="A0A809S640"/>
<organism evidence="1 2">
    <name type="scientific">Candidatus Nitrosymbiomonas proteolyticus</name>
    <dbReference type="NCBI Taxonomy" id="2608984"/>
    <lineage>
        <taxon>Bacteria</taxon>
        <taxon>Bacillati</taxon>
        <taxon>Armatimonadota</taxon>
        <taxon>Armatimonadota incertae sedis</taxon>
        <taxon>Candidatus Nitrosymbiomonas</taxon>
    </lineage>
</organism>
<dbReference type="PANTHER" id="PTHR43857:SF1">
    <property type="entry name" value="YJGH FAMILY PROTEIN"/>
    <property type="match status" value="1"/>
</dbReference>
<dbReference type="Gene3D" id="3.30.1330.40">
    <property type="entry name" value="RutC-like"/>
    <property type="match status" value="1"/>
</dbReference>
<evidence type="ECO:0000313" key="2">
    <source>
        <dbReference type="Proteomes" id="UP000662873"/>
    </source>
</evidence>
<dbReference type="Pfam" id="PF01042">
    <property type="entry name" value="Ribonuc_L-PSP"/>
    <property type="match status" value="1"/>
</dbReference>